<evidence type="ECO:0000256" key="2">
    <source>
        <dbReference type="SAM" id="MobiDB-lite"/>
    </source>
</evidence>
<evidence type="ECO:0000259" key="3">
    <source>
        <dbReference type="Pfam" id="PF25033"/>
    </source>
</evidence>
<comment type="caution">
    <text evidence="4">The sequence shown here is derived from an EMBL/GenBank/DDBJ whole genome shotgun (WGS) entry which is preliminary data.</text>
</comment>
<feature type="non-terminal residue" evidence="4">
    <location>
        <position position="1"/>
    </location>
</feature>
<feature type="compositionally biased region" description="Basic and acidic residues" evidence="2">
    <location>
        <begin position="134"/>
        <end position="148"/>
    </location>
</feature>
<accession>A0AAV2HB04</accession>
<comment type="similarity">
    <text evidence="1">Belongs to the VPS13 family.</text>
</comment>
<feature type="domain" description="VPS13-like middle region" evidence="3">
    <location>
        <begin position="11"/>
        <end position="275"/>
    </location>
</feature>
<evidence type="ECO:0000313" key="4">
    <source>
        <dbReference type="EMBL" id="CAL1529956.1"/>
    </source>
</evidence>
<keyword evidence="5" id="KW-1185">Reference proteome</keyword>
<dbReference type="GO" id="GO:0006623">
    <property type="term" value="P:protein targeting to vacuole"/>
    <property type="evidence" value="ECO:0007669"/>
    <property type="project" value="TreeGrafter"/>
</dbReference>
<dbReference type="PANTHER" id="PTHR16166">
    <property type="entry name" value="VACUOLAR PROTEIN SORTING-ASSOCIATED PROTEIN VPS13"/>
    <property type="match status" value="1"/>
</dbReference>
<dbReference type="InterPro" id="IPR056747">
    <property type="entry name" value="VPS13-like_M"/>
</dbReference>
<dbReference type="EMBL" id="CAXITT010000059">
    <property type="protein sequence ID" value="CAL1529956.1"/>
    <property type="molecule type" value="Genomic_DNA"/>
</dbReference>
<name>A0AAV2HB04_LYMST</name>
<feature type="region of interest" description="Disordered" evidence="2">
    <location>
        <begin position="133"/>
        <end position="155"/>
    </location>
</feature>
<dbReference type="Proteomes" id="UP001497497">
    <property type="component" value="Unassembled WGS sequence"/>
</dbReference>
<dbReference type="Pfam" id="PF25033">
    <property type="entry name" value="VPS13_M"/>
    <property type="match status" value="1"/>
</dbReference>
<dbReference type="GO" id="GO:0045053">
    <property type="term" value="P:protein retention in Golgi apparatus"/>
    <property type="evidence" value="ECO:0007669"/>
    <property type="project" value="TreeGrafter"/>
</dbReference>
<dbReference type="InterPro" id="IPR026847">
    <property type="entry name" value="VPS13"/>
</dbReference>
<reference evidence="4 5" key="1">
    <citation type="submission" date="2024-04" db="EMBL/GenBank/DDBJ databases">
        <authorList>
            <consortium name="Genoscope - CEA"/>
            <person name="William W."/>
        </authorList>
    </citation>
    <scope>NUCLEOTIDE SEQUENCE [LARGE SCALE GENOMIC DNA]</scope>
</reference>
<dbReference type="PANTHER" id="PTHR16166:SF93">
    <property type="entry name" value="INTERMEMBRANE LIPID TRANSFER PROTEIN VPS13"/>
    <property type="match status" value="1"/>
</dbReference>
<evidence type="ECO:0000256" key="1">
    <source>
        <dbReference type="ARBA" id="ARBA00006545"/>
    </source>
</evidence>
<protein>
    <recommendedName>
        <fullName evidence="3">VPS13-like middle region domain-containing protein</fullName>
    </recommendedName>
</protein>
<sequence>ESGETIRPVNKMLSQLTLKMLSVNLDMKSDESLSAKVGLVDFTMDDCRVEKEGGITKLIRRTAYKHQERETPTTNFTASTEGMFIDLAYDQSAKQDKKVLLNICSLHICICLEFIMKVMDFFYNSIPYGTPTAKDPRLANKPPEKKPDSVPTPKQEEMVGSMDLLIKLEKPEIYMIENQMNPHTDSLIVDVQLEFHLRMNQDTISIKGAVKELSIVSCIFDMVDTKQSVLHPVTIDIVGNSPQGRDHHIDVIVSDFIVTISPPTIRLITSIIAGMAVISPDDNGPVAPKDYSSVWEVKTLDHASFWYTHSG</sequence>
<evidence type="ECO:0000313" key="5">
    <source>
        <dbReference type="Proteomes" id="UP001497497"/>
    </source>
</evidence>
<gene>
    <name evidence="4" type="ORF">GSLYS_00004089001</name>
</gene>
<dbReference type="AlphaFoldDB" id="A0AAV2HB04"/>
<organism evidence="4 5">
    <name type="scientific">Lymnaea stagnalis</name>
    <name type="common">Great pond snail</name>
    <name type="synonym">Helix stagnalis</name>
    <dbReference type="NCBI Taxonomy" id="6523"/>
    <lineage>
        <taxon>Eukaryota</taxon>
        <taxon>Metazoa</taxon>
        <taxon>Spiralia</taxon>
        <taxon>Lophotrochozoa</taxon>
        <taxon>Mollusca</taxon>
        <taxon>Gastropoda</taxon>
        <taxon>Heterobranchia</taxon>
        <taxon>Euthyneura</taxon>
        <taxon>Panpulmonata</taxon>
        <taxon>Hygrophila</taxon>
        <taxon>Lymnaeoidea</taxon>
        <taxon>Lymnaeidae</taxon>
        <taxon>Lymnaea</taxon>
    </lineage>
</organism>
<proteinExistence type="inferred from homology"/>